<evidence type="ECO:0000313" key="3">
    <source>
        <dbReference type="Proteomes" id="UP000075604"/>
    </source>
</evidence>
<dbReference type="AlphaFoldDB" id="A0A150P0X6"/>
<gene>
    <name evidence="2" type="ORF">BE04_37695</name>
</gene>
<sequence>MVSVHRDAPATKIETGPEDLDRRQYEAWGVIVQTSNVRAVHVANGIMQLLRLVPTRPSWDAVASGRPRAYIAELKKNHGLRPGLNAAARALCVYKSKAGPLRLALPPPADAAKPAKDMIEAGCAHLASLLDSAGEVGRISEPSHRALADVLNADGKVMVEGGHDPTTPGVMFAGFSDTHTLSGMHSATLLGLLCATQAGRQALFHFYQAARSTQDPHANLTALLGLIAKDRQDPSMDRNWPTLDPSAFEAVFPMPQGESWAHLARATGGMALNITRRQERGATKAETLMSLVDLGLLILSTRMLRWERDESSRRYLLAVCSPRRTTALQQAVARAQESLRVAAAALDHEAHDENPTVSLIRSQKRKNRSGSGELEQGKKYFPSDHAINLASAGGWLFPLDARGGAPRYLCPGPRQLVTLVHALVPPGEELAWPKFAEKSEGALGVSLGGADDSLTESALRMGGVAATLREATTVNQQRLISLGLARRESDNLVIVDGGAR</sequence>
<proteinExistence type="predicted"/>
<comment type="caution">
    <text evidence="2">The sequence shown here is derived from an EMBL/GenBank/DDBJ whole genome shotgun (WGS) entry which is preliminary data.</text>
</comment>
<evidence type="ECO:0000313" key="2">
    <source>
        <dbReference type="EMBL" id="KYF48525.1"/>
    </source>
</evidence>
<dbReference type="EMBL" id="JELX01004376">
    <property type="protein sequence ID" value="KYF48525.1"/>
    <property type="molecule type" value="Genomic_DNA"/>
</dbReference>
<protein>
    <submittedName>
        <fullName evidence="2">Uncharacterized protein</fullName>
    </submittedName>
</protein>
<evidence type="ECO:0000256" key="1">
    <source>
        <dbReference type="SAM" id="MobiDB-lite"/>
    </source>
</evidence>
<accession>A0A150P0X6</accession>
<reference evidence="2 3" key="1">
    <citation type="submission" date="2014-02" db="EMBL/GenBank/DDBJ databases">
        <title>The small core and large imbalanced accessory genome model reveals a collaborative survival strategy of Sorangium cellulosum strains in nature.</title>
        <authorList>
            <person name="Han K."/>
            <person name="Peng R."/>
            <person name="Blom J."/>
            <person name="Li Y.-Z."/>
        </authorList>
    </citation>
    <scope>NUCLEOTIDE SEQUENCE [LARGE SCALE GENOMIC DNA]</scope>
    <source>
        <strain evidence="2 3">So0157-18</strain>
    </source>
</reference>
<feature type="region of interest" description="Disordered" evidence="1">
    <location>
        <begin position="355"/>
        <end position="378"/>
    </location>
</feature>
<dbReference type="Proteomes" id="UP000075604">
    <property type="component" value="Unassembled WGS sequence"/>
</dbReference>
<name>A0A150P0X6_SORCE</name>
<organism evidence="2 3">
    <name type="scientific">Sorangium cellulosum</name>
    <name type="common">Polyangium cellulosum</name>
    <dbReference type="NCBI Taxonomy" id="56"/>
    <lineage>
        <taxon>Bacteria</taxon>
        <taxon>Pseudomonadati</taxon>
        <taxon>Myxococcota</taxon>
        <taxon>Polyangia</taxon>
        <taxon>Polyangiales</taxon>
        <taxon>Polyangiaceae</taxon>
        <taxon>Sorangium</taxon>
    </lineage>
</organism>